<keyword evidence="11 12" id="KW-0472">Membrane</keyword>
<evidence type="ECO:0000256" key="5">
    <source>
        <dbReference type="ARBA" id="ARBA00022692"/>
    </source>
</evidence>
<dbReference type="Gene3D" id="6.10.340.10">
    <property type="match status" value="1"/>
</dbReference>
<gene>
    <name evidence="14" type="ORF">HMPREF9432_01118</name>
</gene>
<evidence type="ECO:0000256" key="4">
    <source>
        <dbReference type="ARBA" id="ARBA00022679"/>
    </source>
</evidence>
<keyword evidence="2" id="KW-1003">Cell membrane</keyword>
<keyword evidence="9 12" id="KW-1133">Transmembrane helix</keyword>
<dbReference type="RefSeq" id="WP_006696407.1">
    <property type="nucleotide sequence ID" value="NZ_JH376858.1"/>
</dbReference>
<evidence type="ECO:0000256" key="10">
    <source>
        <dbReference type="ARBA" id="ARBA00023012"/>
    </source>
</evidence>
<evidence type="ECO:0000256" key="12">
    <source>
        <dbReference type="SAM" id="Phobius"/>
    </source>
</evidence>
<dbReference type="SMART" id="SM00304">
    <property type="entry name" value="HAMP"/>
    <property type="match status" value="1"/>
</dbReference>
<dbReference type="Pfam" id="PF06580">
    <property type="entry name" value="His_kinase"/>
    <property type="match status" value="1"/>
</dbReference>
<organism evidence="14 15">
    <name type="scientific">Selenomonas noxia F0398</name>
    <dbReference type="NCBI Taxonomy" id="702437"/>
    <lineage>
        <taxon>Bacteria</taxon>
        <taxon>Bacillati</taxon>
        <taxon>Bacillota</taxon>
        <taxon>Negativicutes</taxon>
        <taxon>Selenomonadales</taxon>
        <taxon>Selenomonadaceae</taxon>
        <taxon>Selenomonas</taxon>
    </lineage>
</organism>
<reference evidence="14 15" key="1">
    <citation type="submission" date="2011-08" db="EMBL/GenBank/DDBJ databases">
        <title>The Genome Sequence of Selenomonas noxia F0398.</title>
        <authorList>
            <consortium name="The Broad Institute Genome Sequencing Platform"/>
            <person name="Earl A."/>
            <person name="Ward D."/>
            <person name="Feldgarden M."/>
            <person name="Gevers D."/>
            <person name="Izard J."/>
            <person name="Ganesan A."/>
            <person name="Blanton J.M."/>
            <person name="Baranova O.V."/>
            <person name="Tanner A.C."/>
            <person name="Dewhirst F.E."/>
            <person name="Young S.K."/>
            <person name="Zeng Q."/>
            <person name="Gargeya S."/>
            <person name="Fitzgerald M."/>
            <person name="Haas B."/>
            <person name="Abouelleil A."/>
            <person name="Alvarado L."/>
            <person name="Arachchi H.M."/>
            <person name="Berlin A."/>
            <person name="Brown A."/>
            <person name="Chapman S.B."/>
            <person name="Chen Z."/>
            <person name="Dunbar C."/>
            <person name="Freedman E."/>
            <person name="Gearin G."/>
            <person name="Gellesch M."/>
            <person name="Goldberg J."/>
            <person name="Griggs A."/>
            <person name="Gujja S."/>
            <person name="Heiman D."/>
            <person name="Howarth C."/>
            <person name="Larson L."/>
            <person name="Lui A."/>
            <person name="MacDonald P.J.P."/>
            <person name="Montmayeur A."/>
            <person name="Murphy C."/>
            <person name="Neiman D."/>
            <person name="Pearson M."/>
            <person name="Priest M."/>
            <person name="Roberts A."/>
            <person name="Saif S."/>
            <person name="Shea T."/>
            <person name="Shenoy N."/>
            <person name="Sisk P."/>
            <person name="Stolte C."/>
            <person name="Sykes S."/>
            <person name="Wortman J."/>
            <person name="Nusbaum C."/>
            <person name="Birren B."/>
        </authorList>
    </citation>
    <scope>NUCLEOTIDE SEQUENCE [LARGE SCALE GENOMIC DNA]</scope>
    <source>
        <strain evidence="14 15">F0398</strain>
    </source>
</reference>
<dbReference type="Gene3D" id="3.30.565.10">
    <property type="entry name" value="Histidine kinase-like ATPase, C-terminal domain"/>
    <property type="match status" value="1"/>
</dbReference>
<keyword evidence="5 12" id="KW-0812">Transmembrane</keyword>
<dbReference type="Pfam" id="PF00672">
    <property type="entry name" value="HAMP"/>
    <property type="match status" value="1"/>
</dbReference>
<dbReference type="SUPFAM" id="SSF158472">
    <property type="entry name" value="HAMP domain-like"/>
    <property type="match status" value="1"/>
</dbReference>
<dbReference type="SUPFAM" id="SSF55874">
    <property type="entry name" value="ATPase domain of HSP90 chaperone/DNA topoisomerase II/histidine kinase"/>
    <property type="match status" value="1"/>
</dbReference>
<evidence type="ECO:0000256" key="8">
    <source>
        <dbReference type="ARBA" id="ARBA00022840"/>
    </source>
</evidence>
<keyword evidence="6" id="KW-0547">Nucleotide-binding</keyword>
<dbReference type="PANTHER" id="PTHR34220:SF11">
    <property type="entry name" value="SENSOR PROTEIN KINASE HPTS"/>
    <property type="match status" value="1"/>
</dbReference>
<accession>A0ABN0DPZ6</accession>
<keyword evidence="3" id="KW-0597">Phosphoprotein</keyword>
<comment type="caution">
    <text evidence="14">The sequence shown here is derived from an EMBL/GenBank/DDBJ whole genome shotgun (WGS) entry which is preliminary data.</text>
</comment>
<feature type="transmembrane region" description="Helical" evidence="12">
    <location>
        <begin position="12"/>
        <end position="35"/>
    </location>
</feature>
<protein>
    <recommendedName>
        <fullName evidence="13">HAMP domain-containing protein</fullName>
    </recommendedName>
</protein>
<comment type="subcellular location">
    <subcellularLocation>
        <location evidence="1">Cell membrane</location>
        <topology evidence="1">Multi-pass membrane protein</topology>
    </subcellularLocation>
</comment>
<dbReference type="Proteomes" id="UP000003175">
    <property type="component" value="Unassembled WGS sequence"/>
</dbReference>
<dbReference type="InterPro" id="IPR050640">
    <property type="entry name" value="Bact_2-comp_sensor_kinase"/>
</dbReference>
<dbReference type="InterPro" id="IPR010559">
    <property type="entry name" value="Sig_transdc_His_kin_internal"/>
</dbReference>
<keyword evidence="15" id="KW-1185">Reference proteome</keyword>
<proteinExistence type="predicted"/>
<dbReference type="InterPro" id="IPR003660">
    <property type="entry name" value="HAMP_dom"/>
</dbReference>
<keyword evidence="4" id="KW-0808">Transferase</keyword>
<sequence>MRRFQDEVRSALMKYALVPGFLITLICILLAGIYWDRNVAARTEEEARTAGDIFTELTRDYEARAAAIAKNGIGGLHGGGEERRMSFERIYAELNLHGALPDFYLLDAERRILFQTKSDVPAYLSLPPLQWGVFSRMNARTGCIEEFVPHSDREWDYIVGQAIRASSSGAETRTTREQTAEGYAVFVVSMRELEKRLQTGEKIHFVIADSEGRAPFSTMTTFRDPVFHKLAPELTDAHGLVEVDGQRFYAAQEPVLDGKFTVYALLPVGSRIAQFATGAVILLAVFLLMIPLIFLSVRRETAEKTRAMDELVDAFRAVRHGNLDRTLTIRTGNEFEEIAGEYNRMVQSLVRLIKENEAEARAGVISELRQLESQFNPHFLFNTLENIKFMTKLEPDAAVRMITALSALLRYSIDNRVQRVPLAEDIRHLENYIEIQRQRFGARLDYRQCIDEEAKNCLVPKLLLQPVVENAVHYGADAEGNIRICTHVSIADDQLCIVIKDAGPGMGAETLCHLRTMMERRENNSVHTGIYNIHRRIQLLYGSAYGVQISTPKGGGTLVEMVLPVKRGKGDEDDAAYSHR</sequence>
<name>A0ABN0DPZ6_9FIRM</name>
<evidence type="ECO:0000259" key="13">
    <source>
        <dbReference type="PROSITE" id="PS50885"/>
    </source>
</evidence>
<evidence type="ECO:0000256" key="9">
    <source>
        <dbReference type="ARBA" id="ARBA00022989"/>
    </source>
</evidence>
<feature type="domain" description="HAMP" evidence="13">
    <location>
        <begin position="305"/>
        <end position="354"/>
    </location>
</feature>
<feature type="transmembrane region" description="Helical" evidence="12">
    <location>
        <begin position="275"/>
        <end position="297"/>
    </location>
</feature>
<dbReference type="CDD" id="cd06225">
    <property type="entry name" value="HAMP"/>
    <property type="match status" value="1"/>
</dbReference>
<dbReference type="InterPro" id="IPR003594">
    <property type="entry name" value="HATPase_dom"/>
</dbReference>
<dbReference type="InterPro" id="IPR036890">
    <property type="entry name" value="HATPase_C_sf"/>
</dbReference>
<evidence type="ECO:0000256" key="2">
    <source>
        <dbReference type="ARBA" id="ARBA00022475"/>
    </source>
</evidence>
<dbReference type="PROSITE" id="PS50885">
    <property type="entry name" value="HAMP"/>
    <property type="match status" value="1"/>
</dbReference>
<evidence type="ECO:0000313" key="15">
    <source>
        <dbReference type="Proteomes" id="UP000003175"/>
    </source>
</evidence>
<evidence type="ECO:0000256" key="3">
    <source>
        <dbReference type="ARBA" id="ARBA00022553"/>
    </source>
</evidence>
<keyword evidence="8" id="KW-0067">ATP-binding</keyword>
<dbReference type="Pfam" id="PF02518">
    <property type="entry name" value="HATPase_c"/>
    <property type="match status" value="1"/>
</dbReference>
<evidence type="ECO:0000256" key="7">
    <source>
        <dbReference type="ARBA" id="ARBA00022777"/>
    </source>
</evidence>
<evidence type="ECO:0000313" key="14">
    <source>
        <dbReference type="EMBL" id="EHG24863.1"/>
    </source>
</evidence>
<evidence type="ECO:0000256" key="6">
    <source>
        <dbReference type="ARBA" id="ARBA00022741"/>
    </source>
</evidence>
<evidence type="ECO:0000256" key="1">
    <source>
        <dbReference type="ARBA" id="ARBA00004651"/>
    </source>
</evidence>
<dbReference type="PANTHER" id="PTHR34220">
    <property type="entry name" value="SENSOR HISTIDINE KINASE YPDA"/>
    <property type="match status" value="1"/>
</dbReference>
<keyword evidence="7" id="KW-0418">Kinase</keyword>
<keyword evidence="10" id="KW-0902">Two-component regulatory system</keyword>
<evidence type="ECO:0000256" key="11">
    <source>
        <dbReference type="ARBA" id="ARBA00023136"/>
    </source>
</evidence>
<dbReference type="EMBL" id="ADGH01000009">
    <property type="protein sequence ID" value="EHG24863.1"/>
    <property type="molecule type" value="Genomic_DNA"/>
</dbReference>